<name>A0A0J9BPN9_9FIRM</name>
<sequence>MFFCEMCGSGDCCERTDIHGGPILCDTCYMEAKQDQEDKDAIEEIFKDN</sequence>
<proteinExistence type="predicted"/>
<evidence type="ECO:0000313" key="1">
    <source>
        <dbReference type="EMBL" id="KMW14141.1"/>
    </source>
</evidence>
<protein>
    <submittedName>
        <fullName evidence="1">Uncharacterized protein</fullName>
    </submittedName>
</protein>
<evidence type="ECO:0000313" key="2">
    <source>
        <dbReference type="Proteomes" id="UP000037392"/>
    </source>
</evidence>
<dbReference type="EMBL" id="ADLK01000041">
    <property type="protein sequence ID" value="KMW14141.1"/>
    <property type="molecule type" value="Genomic_DNA"/>
</dbReference>
<dbReference type="Proteomes" id="UP000037392">
    <property type="component" value="Unassembled WGS sequence"/>
</dbReference>
<dbReference type="AlphaFoldDB" id="A0A0J9BPN9"/>
<dbReference type="PATRIC" id="fig|742734.4.peg.5252"/>
<accession>A0A0J9BPN9</accession>
<organism evidence="1 2">
    <name type="scientific">[Clostridium] citroniae WAL-19142</name>
    <dbReference type="NCBI Taxonomy" id="742734"/>
    <lineage>
        <taxon>Bacteria</taxon>
        <taxon>Bacillati</taxon>
        <taxon>Bacillota</taxon>
        <taxon>Clostridia</taxon>
        <taxon>Lachnospirales</taxon>
        <taxon>Lachnospiraceae</taxon>
        <taxon>Enterocloster</taxon>
    </lineage>
</organism>
<comment type="caution">
    <text evidence="1">The sequence shown here is derived from an EMBL/GenBank/DDBJ whole genome shotgun (WGS) entry which is preliminary data.</text>
</comment>
<reference evidence="1 2" key="1">
    <citation type="submission" date="2011-04" db="EMBL/GenBank/DDBJ databases">
        <title>The Genome Sequence of Clostridium citroniae WAL-19142.</title>
        <authorList>
            <consortium name="The Broad Institute Genome Sequencing Platform"/>
            <person name="Earl A."/>
            <person name="Ward D."/>
            <person name="Feldgarden M."/>
            <person name="Gevers D."/>
            <person name="Warren Y.A."/>
            <person name="Tyrrell K.L."/>
            <person name="Citron D.M."/>
            <person name="Goldstein E.J."/>
            <person name="Daigneault M."/>
            <person name="Allen-Vercoe E."/>
            <person name="Young S.K."/>
            <person name="Zeng Q."/>
            <person name="Gargeya S."/>
            <person name="Fitzgerald M."/>
            <person name="Haas B."/>
            <person name="Abouelleil A."/>
            <person name="Alvarado L."/>
            <person name="Arachchi H.M."/>
            <person name="Berlin A."/>
            <person name="Brown A."/>
            <person name="Chapman S.B."/>
            <person name="Chen Z."/>
            <person name="Dunbar C."/>
            <person name="Freedman E."/>
            <person name="Gearin G."/>
            <person name="Gellesch M."/>
            <person name="Goldberg J."/>
            <person name="Griggs A."/>
            <person name="Gujja S."/>
            <person name="Heilman E.R."/>
            <person name="Heiman D."/>
            <person name="Howarth C."/>
            <person name="Larson L."/>
            <person name="Lui A."/>
            <person name="MacDonald P.J."/>
            <person name="Mehta T."/>
            <person name="Montmayeur A."/>
            <person name="Murphy C."/>
            <person name="Neiman D."/>
            <person name="Pearson M."/>
            <person name="Priest M."/>
            <person name="Roberts A."/>
            <person name="Saif S."/>
            <person name="Shea T."/>
            <person name="Shenoy N."/>
            <person name="Sisk P."/>
            <person name="Stolte C."/>
            <person name="Sykes S."/>
            <person name="White J."/>
            <person name="Yandava C."/>
            <person name="Wortman J."/>
            <person name="Nusbaum C."/>
            <person name="Birren B."/>
        </authorList>
    </citation>
    <scope>NUCLEOTIDE SEQUENCE [LARGE SCALE GENOMIC DNA]</scope>
    <source>
        <strain evidence="1 2">WAL-19142</strain>
    </source>
</reference>
<gene>
    <name evidence="1" type="ORF">HMPREF9470_04903</name>
</gene>